<name>A0A318PET7_KOMXY</name>
<dbReference type="EMBL" id="NKUC01000057">
    <property type="protein sequence ID" value="PYD55679.1"/>
    <property type="molecule type" value="Genomic_DNA"/>
</dbReference>
<evidence type="ECO:0000313" key="6">
    <source>
        <dbReference type="Proteomes" id="UP000248257"/>
    </source>
</evidence>
<keyword evidence="1" id="KW-0805">Transcription regulation</keyword>
<dbReference type="GO" id="GO:0043565">
    <property type="term" value="F:sequence-specific DNA binding"/>
    <property type="evidence" value="ECO:0007669"/>
    <property type="project" value="InterPro"/>
</dbReference>
<dbReference type="Gene3D" id="1.10.10.60">
    <property type="entry name" value="Homeodomain-like"/>
    <property type="match status" value="1"/>
</dbReference>
<organism evidence="5 6">
    <name type="scientific">Komagataeibacter xylinus</name>
    <name type="common">Gluconacetobacter xylinus</name>
    <dbReference type="NCBI Taxonomy" id="28448"/>
    <lineage>
        <taxon>Bacteria</taxon>
        <taxon>Pseudomonadati</taxon>
        <taxon>Pseudomonadota</taxon>
        <taxon>Alphaproteobacteria</taxon>
        <taxon>Acetobacterales</taxon>
        <taxon>Acetobacteraceae</taxon>
        <taxon>Komagataeibacter</taxon>
    </lineage>
</organism>
<evidence type="ECO:0000256" key="1">
    <source>
        <dbReference type="ARBA" id="ARBA00023015"/>
    </source>
</evidence>
<reference evidence="5 6" key="1">
    <citation type="submission" date="2017-07" db="EMBL/GenBank/DDBJ databases">
        <title>A draft genome sequence of Komagataeibacter xylinus LMG 1515.</title>
        <authorList>
            <person name="Skraban J."/>
            <person name="Cleenwerck I."/>
            <person name="Vandamme P."/>
            <person name="Trcek J."/>
        </authorList>
    </citation>
    <scope>NUCLEOTIDE SEQUENCE [LARGE SCALE GENOMIC DNA]</scope>
    <source>
        <strain evidence="5 6">LMG 1515</strain>
    </source>
</reference>
<keyword evidence="6" id="KW-1185">Reference proteome</keyword>
<dbReference type="PANTHER" id="PTHR47893:SF1">
    <property type="entry name" value="REGULATORY PROTEIN PCHR"/>
    <property type="match status" value="1"/>
</dbReference>
<feature type="domain" description="HTH araC/xylS-type" evidence="4">
    <location>
        <begin position="195"/>
        <end position="293"/>
    </location>
</feature>
<dbReference type="InterPro" id="IPR053142">
    <property type="entry name" value="PchR_regulatory_protein"/>
</dbReference>
<dbReference type="GO" id="GO:0003700">
    <property type="term" value="F:DNA-binding transcription factor activity"/>
    <property type="evidence" value="ECO:0007669"/>
    <property type="project" value="InterPro"/>
</dbReference>
<proteinExistence type="predicted"/>
<keyword evidence="2" id="KW-0238">DNA-binding</keyword>
<gene>
    <name evidence="5" type="ORF">CFR75_15255</name>
</gene>
<dbReference type="PROSITE" id="PS01124">
    <property type="entry name" value="HTH_ARAC_FAMILY_2"/>
    <property type="match status" value="1"/>
</dbReference>
<comment type="caution">
    <text evidence="5">The sequence shown here is derived from an EMBL/GenBank/DDBJ whole genome shotgun (WGS) entry which is preliminary data.</text>
</comment>
<dbReference type="InterPro" id="IPR018060">
    <property type="entry name" value="HTH_AraC"/>
</dbReference>
<evidence type="ECO:0000256" key="3">
    <source>
        <dbReference type="ARBA" id="ARBA00023163"/>
    </source>
</evidence>
<evidence type="ECO:0000259" key="4">
    <source>
        <dbReference type="PROSITE" id="PS01124"/>
    </source>
</evidence>
<dbReference type="SMART" id="SM00342">
    <property type="entry name" value="HTH_ARAC"/>
    <property type="match status" value="1"/>
</dbReference>
<protein>
    <recommendedName>
        <fullName evidence="4">HTH araC/xylS-type domain-containing protein</fullName>
    </recommendedName>
</protein>
<evidence type="ECO:0000256" key="2">
    <source>
        <dbReference type="ARBA" id="ARBA00023125"/>
    </source>
</evidence>
<dbReference type="STRING" id="1220579.GCA_001571345_03104"/>
<dbReference type="AlphaFoldDB" id="A0A318PET7"/>
<dbReference type="Pfam" id="PF12833">
    <property type="entry name" value="HTH_18"/>
    <property type="match status" value="1"/>
</dbReference>
<sequence length="299" mass="34130">MDEIKKYHLSQNVILALLPEDVEVYMWRNHEENLDYSIFHDDDKLHFALQLTGTGATGMTCRDGFMRYERFQIKGVNYVSYRPGTVIDYKTRGEVMGLTLSLPSKKAIEWMGEESSALSKKLASGHYFLENQNDIEINKGANWILETLSGLSVEKNNSIILLGKALTLAGYILEVPTLGMRETRAQLSGCDQRLLYARDMILSDLGQPPRLEQIAKCVGMSVSSLQRGFRRLFGKSPYMIFHEERMQAAYRRLRQDEASIVMIASDIGYSNPSHFSSAFRKMFGLSPSLLRSGRTRYRR</sequence>
<dbReference type="Proteomes" id="UP000248257">
    <property type="component" value="Unassembled WGS sequence"/>
</dbReference>
<accession>A0A318PET7</accession>
<dbReference type="PRINTS" id="PR00032">
    <property type="entry name" value="HTHARAC"/>
</dbReference>
<dbReference type="InterPro" id="IPR009057">
    <property type="entry name" value="Homeodomain-like_sf"/>
</dbReference>
<dbReference type="PANTHER" id="PTHR47893">
    <property type="entry name" value="REGULATORY PROTEIN PCHR"/>
    <property type="match status" value="1"/>
</dbReference>
<dbReference type="SUPFAM" id="SSF46689">
    <property type="entry name" value="Homeodomain-like"/>
    <property type="match status" value="2"/>
</dbReference>
<evidence type="ECO:0000313" key="5">
    <source>
        <dbReference type="EMBL" id="PYD55679.1"/>
    </source>
</evidence>
<keyword evidence="3" id="KW-0804">Transcription</keyword>
<dbReference type="InterPro" id="IPR020449">
    <property type="entry name" value="Tscrpt_reg_AraC-type_HTH"/>
</dbReference>